<protein>
    <submittedName>
        <fullName evidence="2">CRISPR-associated exonuclease Cas4</fullName>
    </submittedName>
</protein>
<keyword evidence="2" id="KW-0378">Hydrolase</keyword>
<evidence type="ECO:0000313" key="3">
    <source>
        <dbReference type="Proteomes" id="UP000791080"/>
    </source>
</evidence>
<reference evidence="2 3" key="1">
    <citation type="submission" date="2013-07" db="EMBL/GenBank/DDBJ databases">
        <authorList>
            <consortium name="DOE Joint Genome Institute"/>
            <person name="Reeve W."/>
            <person name="Huntemann M."/>
            <person name="Han J."/>
            <person name="Chen A."/>
            <person name="Kyrpides N."/>
            <person name="Mavromatis K."/>
            <person name="Markowitz V."/>
            <person name="Palaniappan K."/>
            <person name="Ivanova N."/>
            <person name="Schaumberg A."/>
            <person name="Pati A."/>
            <person name="Liolios K."/>
            <person name="Nordberg H.P."/>
            <person name="Cantor M.N."/>
            <person name="Hua S.X."/>
            <person name="Woyke T."/>
        </authorList>
    </citation>
    <scope>NUCLEOTIDE SEQUENCE [LARGE SCALE GENOMIC DNA]</scope>
    <source>
        <strain evidence="2 3">DSM 43889</strain>
    </source>
</reference>
<comment type="caution">
    <text evidence="2">The sequence shown here is derived from an EMBL/GenBank/DDBJ whole genome shotgun (WGS) entry which is preliminary data.</text>
</comment>
<dbReference type="InterPro" id="IPR022765">
    <property type="entry name" value="Dna2/Cas4_DUF83"/>
</dbReference>
<evidence type="ECO:0000313" key="2">
    <source>
        <dbReference type="EMBL" id="MCP2331050.1"/>
    </source>
</evidence>
<dbReference type="PANTHER" id="PTHR37168">
    <property type="entry name" value="CRISPR-ASSOCIATED EXONUCLEASE CAS4"/>
    <property type="match status" value="1"/>
</dbReference>
<dbReference type="RefSeq" id="WP_026420451.1">
    <property type="nucleotide sequence ID" value="NZ_AUBJ02000001.1"/>
</dbReference>
<dbReference type="GO" id="GO:0004527">
    <property type="term" value="F:exonuclease activity"/>
    <property type="evidence" value="ECO:0007669"/>
    <property type="project" value="UniProtKB-KW"/>
</dbReference>
<accession>A0ABT1JEX7</accession>
<dbReference type="Pfam" id="PF01930">
    <property type="entry name" value="Cas_Cas4"/>
    <property type="match status" value="1"/>
</dbReference>
<reference evidence="2 3" key="2">
    <citation type="submission" date="2022-06" db="EMBL/GenBank/DDBJ databases">
        <title>Genomic Encyclopedia of Type Strains, Phase I: the one thousand microbial genomes (KMG-I) project.</title>
        <authorList>
            <person name="Kyrpides N."/>
        </authorList>
    </citation>
    <scope>NUCLEOTIDE SEQUENCE [LARGE SCALE GENOMIC DNA]</scope>
    <source>
        <strain evidence="2 3">DSM 43889</strain>
    </source>
</reference>
<dbReference type="Gene3D" id="3.90.320.10">
    <property type="match status" value="1"/>
</dbReference>
<keyword evidence="2" id="KW-0269">Exonuclease</keyword>
<evidence type="ECO:0000259" key="1">
    <source>
        <dbReference type="Pfam" id="PF01930"/>
    </source>
</evidence>
<sequence>MISADDVGGVHIKYLYHCRRQLWLYSRGFRPEQLSETVALGTAIHDISYSRFSPVDLGAATLDHLDNQLWVHEVKHSDKRREADRAQARHYCHQLTRVGVDVQGAVLHYRSPRKTERFPYTEEEHMHASEDIEQVVATIALPESPPRLPKSRCRGCSYSDYCWSV</sequence>
<gene>
    <name evidence="2" type="ORF">G443_001320</name>
</gene>
<dbReference type="InterPro" id="IPR011604">
    <property type="entry name" value="PDDEXK-like_dom_sf"/>
</dbReference>
<feature type="domain" description="DUF83" evidence="1">
    <location>
        <begin position="9"/>
        <end position="164"/>
    </location>
</feature>
<dbReference type="EMBL" id="AUBJ02000001">
    <property type="protein sequence ID" value="MCP2331050.1"/>
    <property type="molecule type" value="Genomic_DNA"/>
</dbReference>
<keyword evidence="3" id="KW-1185">Reference proteome</keyword>
<proteinExistence type="predicted"/>
<dbReference type="PANTHER" id="PTHR37168:SF1">
    <property type="entry name" value="CRISPR-ASSOCIATED EXONUCLEASE CAS4"/>
    <property type="match status" value="1"/>
</dbReference>
<organism evidence="2 3">
    <name type="scientific">Actinoalloteichus caeruleus DSM 43889</name>
    <dbReference type="NCBI Taxonomy" id="1120930"/>
    <lineage>
        <taxon>Bacteria</taxon>
        <taxon>Bacillati</taxon>
        <taxon>Actinomycetota</taxon>
        <taxon>Actinomycetes</taxon>
        <taxon>Pseudonocardiales</taxon>
        <taxon>Pseudonocardiaceae</taxon>
        <taxon>Actinoalloteichus</taxon>
        <taxon>Actinoalloteichus cyanogriseus</taxon>
    </lineage>
</organism>
<name>A0ABT1JEX7_ACTCY</name>
<keyword evidence="2" id="KW-0540">Nuclease</keyword>
<dbReference type="Proteomes" id="UP000791080">
    <property type="component" value="Unassembled WGS sequence"/>
</dbReference>